<dbReference type="AlphaFoldDB" id="A0AA86J2Z8"/>
<dbReference type="Pfam" id="PF04193">
    <property type="entry name" value="PQ-loop"/>
    <property type="match status" value="1"/>
</dbReference>
<evidence type="ECO:0000256" key="5">
    <source>
        <dbReference type="SAM" id="Phobius"/>
    </source>
</evidence>
<dbReference type="NCBIfam" id="NF037968">
    <property type="entry name" value="SemiSWEET_2"/>
    <property type="match status" value="1"/>
</dbReference>
<keyword evidence="3 5" id="KW-1133">Transmembrane helix</keyword>
<protein>
    <submittedName>
        <fullName evidence="6">SemiSWEET transporter</fullName>
    </submittedName>
</protein>
<evidence type="ECO:0000256" key="4">
    <source>
        <dbReference type="ARBA" id="ARBA00023136"/>
    </source>
</evidence>
<evidence type="ECO:0000313" key="6">
    <source>
        <dbReference type="EMBL" id="BET26776.1"/>
    </source>
</evidence>
<reference evidence="6 7" key="1">
    <citation type="submission" date="2023-10" db="EMBL/GenBank/DDBJ databases">
        <title>Complete Genome Sequence of Limnobacter thiooxidans CS-K2T, Isolated from freshwater lake sediments in Bavaria, Germany.</title>
        <authorList>
            <person name="Naruki M."/>
            <person name="Watanabe A."/>
            <person name="Warashina T."/>
            <person name="Morita T."/>
            <person name="Arakawa K."/>
        </authorList>
    </citation>
    <scope>NUCLEOTIDE SEQUENCE [LARGE SCALE GENOMIC DNA]</scope>
    <source>
        <strain evidence="6 7">CS-K2</strain>
    </source>
</reference>
<dbReference type="EMBL" id="AP028947">
    <property type="protein sequence ID" value="BET26776.1"/>
    <property type="molecule type" value="Genomic_DNA"/>
</dbReference>
<dbReference type="GO" id="GO:0051119">
    <property type="term" value="F:sugar transmembrane transporter activity"/>
    <property type="evidence" value="ECO:0007669"/>
    <property type="project" value="InterPro"/>
</dbReference>
<evidence type="ECO:0000313" key="7">
    <source>
        <dbReference type="Proteomes" id="UP001329151"/>
    </source>
</evidence>
<evidence type="ECO:0000256" key="1">
    <source>
        <dbReference type="ARBA" id="ARBA00004141"/>
    </source>
</evidence>
<feature type="transmembrane region" description="Helical" evidence="5">
    <location>
        <begin position="6"/>
        <end position="27"/>
    </location>
</feature>
<sequence length="88" mass="9842">MQADWAQALGFLAAVLTTVSFVPQVIYCWKTRDTQSISLGMYACFSLGVLLWLIYGLLVEQWPVVFANAITLVLASSILYLKIKQPDQ</sequence>
<dbReference type="RefSeq" id="WP_130555782.1">
    <property type="nucleotide sequence ID" value="NZ_AP028947.1"/>
</dbReference>
<dbReference type="InterPro" id="IPR006603">
    <property type="entry name" value="PQ-loop_rpt"/>
</dbReference>
<dbReference type="GO" id="GO:0016020">
    <property type="term" value="C:membrane"/>
    <property type="evidence" value="ECO:0007669"/>
    <property type="project" value="UniProtKB-SubCell"/>
</dbReference>
<evidence type="ECO:0000256" key="3">
    <source>
        <dbReference type="ARBA" id="ARBA00022989"/>
    </source>
</evidence>
<organism evidence="6 7">
    <name type="scientific">Limnobacter thiooxidans</name>
    <dbReference type="NCBI Taxonomy" id="131080"/>
    <lineage>
        <taxon>Bacteria</taxon>
        <taxon>Pseudomonadati</taxon>
        <taxon>Pseudomonadota</taxon>
        <taxon>Betaproteobacteria</taxon>
        <taxon>Burkholderiales</taxon>
        <taxon>Burkholderiaceae</taxon>
        <taxon>Limnobacter</taxon>
    </lineage>
</organism>
<evidence type="ECO:0000256" key="2">
    <source>
        <dbReference type="ARBA" id="ARBA00022692"/>
    </source>
</evidence>
<feature type="transmembrane region" description="Helical" evidence="5">
    <location>
        <begin position="39"/>
        <end position="58"/>
    </location>
</feature>
<dbReference type="KEGG" id="lto:RGQ30_22770"/>
<dbReference type="InterPro" id="IPR047662">
    <property type="entry name" value="SemiSWEET"/>
</dbReference>
<keyword evidence="4 5" id="KW-0472">Membrane</keyword>
<keyword evidence="7" id="KW-1185">Reference proteome</keyword>
<proteinExistence type="predicted"/>
<accession>A0AA86J2Z8</accession>
<name>A0AA86J2Z8_9BURK</name>
<dbReference type="Gene3D" id="1.20.1280.290">
    <property type="match status" value="1"/>
</dbReference>
<comment type="subcellular location">
    <subcellularLocation>
        <location evidence="1">Membrane</location>
        <topology evidence="1">Multi-pass membrane protein</topology>
    </subcellularLocation>
</comment>
<keyword evidence="2 5" id="KW-0812">Transmembrane</keyword>
<dbReference type="Proteomes" id="UP001329151">
    <property type="component" value="Chromosome"/>
</dbReference>
<feature type="transmembrane region" description="Helical" evidence="5">
    <location>
        <begin position="64"/>
        <end position="83"/>
    </location>
</feature>
<gene>
    <name evidence="6" type="ORF">RGQ30_22770</name>
</gene>